<evidence type="ECO:0000313" key="4">
    <source>
        <dbReference type="Proteomes" id="UP000683000"/>
    </source>
</evidence>
<dbReference type="SUPFAM" id="SSF57756">
    <property type="entry name" value="Retrovirus zinc finger-like domains"/>
    <property type="match status" value="1"/>
</dbReference>
<comment type="caution">
    <text evidence="3">The sequence shown here is derived from an EMBL/GenBank/DDBJ whole genome shotgun (WGS) entry which is preliminary data.</text>
</comment>
<sequence>MSHSGLQGSITHANDPPQSSFQGCLCLICRQVGHIVESCPQLKGSSPDITTPRPTPPFEPASTKHSGTALCDRCKQMNALGQDPEPSPLRDRGPRSPEKG</sequence>
<keyword evidence="4" id="KW-1185">Reference proteome</keyword>
<evidence type="ECO:0000313" key="3">
    <source>
        <dbReference type="EMBL" id="KAG6371921.1"/>
    </source>
</evidence>
<gene>
    <name evidence="3" type="ORF">JVT61DRAFT_8930</name>
</gene>
<dbReference type="GO" id="GO:0006397">
    <property type="term" value="P:mRNA processing"/>
    <property type="evidence" value="ECO:0007669"/>
    <property type="project" value="UniProtKB-KW"/>
</dbReference>
<dbReference type="GO" id="GO:0008270">
    <property type="term" value="F:zinc ion binding"/>
    <property type="evidence" value="ECO:0007669"/>
    <property type="project" value="InterPro"/>
</dbReference>
<evidence type="ECO:0000256" key="1">
    <source>
        <dbReference type="ARBA" id="ARBA00022664"/>
    </source>
</evidence>
<feature type="compositionally biased region" description="Basic and acidic residues" evidence="2">
    <location>
        <begin position="88"/>
        <end position="100"/>
    </location>
</feature>
<proteinExistence type="predicted"/>
<keyword evidence="1" id="KW-0507">mRNA processing</keyword>
<dbReference type="AlphaFoldDB" id="A0A8I2YH24"/>
<accession>A0A8I2YH24</accession>
<dbReference type="InterPro" id="IPR036875">
    <property type="entry name" value="Znf_CCHC_sf"/>
</dbReference>
<feature type="region of interest" description="Disordered" evidence="2">
    <location>
        <begin position="41"/>
        <end position="100"/>
    </location>
</feature>
<reference evidence="3" key="1">
    <citation type="submission" date="2021-03" db="EMBL/GenBank/DDBJ databases">
        <title>Evolutionary innovations through gain and loss of genes in the ectomycorrhizal Boletales.</title>
        <authorList>
            <person name="Wu G."/>
            <person name="Miyauchi S."/>
            <person name="Morin E."/>
            <person name="Yang Z.-L."/>
            <person name="Xu J."/>
            <person name="Martin F.M."/>
        </authorList>
    </citation>
    <scope>NUCLEOTIDE SEQUENCE</scope>
    <source>
        <strain evidence="3">BR01</strain>
    </source>
</reference>
<name>A0A8I2YH24_9AGAM</name>
<dbReference type="GO" id="GO:0003676">
    <property type="term" value="F:nucleic acid binding"/>
    <property type="evidence" value="ECO:0007669"/>
    <property type="project" value="InterPro"/>
</dbReference>
<dbReference type="EMBL" id="JAGFBS010000031">
    <property type="protein sequence ID" value="KAG6371921.1"/>
    <property type="molecule type" value="Genomic_DNA"/>
</dbReference>
<evidence type="ECO:0008006" key="5">
    <source>
        <dbReference type="Google" id="ProtNLM"/>
    </source>
</evidence>
<dbReference type="Proteomes" id="UP000683000">
    <property type="component" value="Unassembled WGS sequence"/>
</dbReference>
<organism evidence="3 4">
    <name type="scientific">Boletus reticuloceps</name>
    <dbReference type="NCBI Taxonomy" id="495285"/>
    <lineage>
        <taxon>Eukaryota</taxon>
        <taxon>Fungi</taxon>
        <taxon>Dikarya</taxon>
        <taxon>Basidiomycota</taxon>
        <taxon>Agaricomycotina</taxon>
        <taxon>Agaricomycetes</taxon>
        <taxon>Agaricomycetidae</taxon>
        <taxon>Boletales</taxon>
        <taxon>Boletineae</taxon>
        <taxon>Boletaceae</taxon>
        <taxon>Boletoideae</taxon>
        <taxon>Boletus</taxon>
    </lineage>
</organism>
<evidence type="ECO:0000256" key="2">
    <source>
        <dbReference type="SAM" id="MobiDB-lite"/>
    </source>
</evidence>
<protein>
    <recommendedName>
        <fullName evidence="5">CCHC-type domain-containing protein</fullName>
    </recommendedName>
</protein>